<dbReference type="Pfam" id="PF00773">
    <property type="entry name" value="RNB"/>
    <property type="match status" value="1"/>
</dbReference>
<dbReference type="InterPro" id="IPR012340">
    <property type="entry name" value="NA-bd_OB-fold"/>
</dbReference>
<dbReference type="RefSeq" id="WP_307264790.1">
    <property type="nucleotide sequence ID" value="NZ_JAUSVL010000001.1"/>
</dbReference>
<accession>A0AAE4AQM1</accession>
<dbReference type="Proteomes" id="UP001238163">
    <property type="component" value="Unassembled WGS sequence"/>
</dbReference>
<keyword evidence="3" id="KW-1185">Reference proteome</keyword>
<dbReference type="InterPro" id="IPR001900">
    <property type="entry name" value="RNase_II/R"/>
</dbReference>
<comment type="caution">
    <text evidence="2">The sequence shown here is derived from an EMBL/GenBank/DDBJ whole genome shotgun (WGS) entry which is preliminary data.</text>
</comment>
<dbReference type="SUPFAM" id="SSF50249">
    <property type="entry name" value="Nucleic acid-binding proteins"/>
    <property type="match status" value="1"/>
</dbReference>
<dbReference type="GO" id="GO:0008859">
    <property type="term" value="F:exoribonuclease II activity"/>
    <property type="evidence" value="ECO:0007669"/>
    <property type="project" value="UniProtKB-EC"/>
</dbReference>
<dbReference type="PANTHER" id="PTHR23355:SF42">
    <property type="entry name" value="RIBONUCLEASE II, CHLOROPLASTIC_MITOCHONDRIAL"/>
    <property type="match status" value="1"/>
</dbReference>
<organism evidence="2 3">
    <name type="scientific">Oligosphaera ethanolica</name>
    <dbReference type="NCBI Taxonomy" id="760260"/>
    <lineage>
        <taxon>Bacteria</taxon>
        <taxon>Pseudomonadati</taxon>
        <taxon>Lentisphaerota</taxon>
        <taxon>Oligosphaeria</taxon>
        <taxon>Oligosphaerales</taxon>
        <taxon>Oligosphaeraceae</taxon>
        <taxon>Oligosphaera</taxon>
    </lineage>
</organism>
<name>A0AAE4AQM1_9BACT</name>
<evidence type="ECO:0000259" key="1">
    <source>
        <dbReference type="SMART" id="SM00955"/>
    </source>
</evidence>
<protein>
    <submittedName>
        <fullName evidence="2">Exoribonuclease-2</fullName>
        <ecNumber evidence="2">3.1.13.1</ecNumber>
    </submittedName>
</protein>
<dbReference type="EMBL" id="JAUSVL010000001">
    <property type="protein sequence ID" value="MDQ0291670.1"/>
    <property type="molecule type" value="Genomic_DNA"/>
</dbReference>
<evidence type="ECO:0000313" key="3">
    <source>
        <dbReference type="Proteomes" id="UP001238163"/>
    </source>
</evidence>
<gene>
    <name evidence="2" type="ORF">J3R75_003777</name>
</gene>
<keyword evidence="2" id="KW-0378">Hydrolase</keyword>
<dbReference type="InterPro" id="IPR050180">
    <property type="entry name" value="RNR_Ribonuclease"/>
</dbReference>
<dbReference type="EC" id="3.1.13.1" evidence="2"/>
<dbReference type="GO" id="GO:0000932">
    <property type="term" value="C:P-body"/>
    <property type="evidence" value="ECO:0007669"/>
    <property type="project" value="TreeGrafter"/>
</dbReference>
<reference evidence="2" key="1">
    <citation type="submission" date="2023-07" db="EMBL/GenBank/DDBJ databases">
        <title>Genomic Encyclopedia of Type Strains, Phase IV (KMG-IV): sequencing the most valuable type-strain genomes for metagenomic binning, comparative biology and taxonomic classification.</title>
        <authorList>
            <person name="Goeker M."/>
        </authorList>
    </citation>
    <scope>NUCLEOTIDE SEQUENCE</scope>
    <source>
        <strain evidence="2">DSM 24202</strain>
    </source>
</reference>
<dbReference type="PANTHER" id="PTHR23355">
    <property type="entry name" value="RIBONUCLEASE"/>
    <property type="match status" value="1"/>
</dbReference>
<sequence>MDFLEQTVVDYLGSNEMCLGVVVKSGTDRVQVRGATQQQEKVKVANIVAEHGMVYGNDVLGKLATVQNAIRDAMADVDLELLWEDVLANGCEPELSALAAHYFGEATAVQISALARKLLEDGTLFQRKQLQFTARTREEIDELERLRAMRAERAAAKERTRQWLDGVLDHQGETPAPVPEEQEGFLRLATDYLLCGFNSDAVNILSAAREKINAREVALRLLRVTDRMPAGVDEFLLANGIHAGFSSAVLEHADTLTPYDGNSHREDLSGLELFSIDDEETREIDDALSCSRDDEQNYLVGIHIADPACFVGKDDPLDAAAVERPLSLYLPTTTVMMFPERIGCNLASLVAGELRPALSFQVKFSSEGALLDWRFVPAAVRVRHRLDYHGADERLASPDGDGDSVTVALRDLLFLAGKLRAGRETAGAVQLNGPELKIRVRGSVVTVTPEDSDSPSHQLVSEFMILANHLAAKYALHHDLPVIYRTQDQPSSPVTSVKEYDPYLFEQQVKKMKRTRLSTHPQAHYGLGLDLYTQISSPLRRYADLVIQRQLSAHFLGKELPYSHEELFGVLDNVDRTASQNRSLEREANKYWLLEYLRREKVGTEVGATIVRAEGSLILAEIDGFAERGVVMTRSRMTPGEHVRLRIRDAIPNAGRLVLEPLAEG</sequence>
<dbReference type="SMART" id="SM00955">
    <property type="entry name" value="RNB"/>
    <property type="match status" value="1"/>
</dbReference>
<proteinExistence type="predicted"/>
<feature type="domain" description="RNB" evidence="1">
    <location>
        <begin position="265"/>
        <end position="557"/>
    </location>
</feature>
<dbReference type="GO" id="GO:0006402">
    <property type="term" value="P:mRNA catabolic process"/>
    <property type="evidence" value="ECO:0007669"/>
    <property type="project" value="TreeGrafter"/>
</dbReference>
<evidence type="ECO:0000313" key="2">
    <source>
        <dbReference type="EMBL" id="MDQ0291670.1"/>
    </source>
</evidence>
<dbReference type="GO" id="GO:0003723">
    <property type="term" value="F:RNA binding"/>
    <property type="evidence" value="ECO:0007669"/>
    <property type="project" value="InterPro"/>
</dbReference>
<dbReference type="AlphaFoldDB" id="A0AAE4AQM1"/>